<dbReference type="InterPro" id="IPR003594">
    <property type="entry name" value="HATPase_dom"/>
</dbReference>
<evidence type="ECO:0000313" key="11">
    <source>
        <dbReference type="EMBL" id="SEF76643.1"/>
    </source>
</evidence>
<evidence type="ECO:0000256" key="8">
    <source>
        <dbReference type="ARBA" id="ARBA00023012"/>
    </source>
</evidence>
<dbReference type="OrthoDB" id="110541at2"/>
<keyword evidence="12" id="KW-1185">Reference proteome</keyword>
<name>A0A1H5UNI6_9BACT</name>
<evidence type="ECO:0000256" key="2">
    <source>
        <dbReference type="ARBA" id="ARBA00012438"/>
    </source>
</evidence>
<keyword evidence="8" id="KW-0902">Two-component regulatory system</keyword>
<keyword evidence="9" id="KW-0175">Coiled coil</keyword>
<evidence type="ECO:0000256" key="9">
    <source>
        <dbReference type="SAM" id="Coils"/>
    </source>
</evidence>
<dbReference type="SMART" id="SM00387">
    <property type="entry name" value="HATPase_c"/>
    <property type="match status" value="1"/>
</dbReference>
<dbReference type="Pfam" id="PF00512">
    <property type="entry name" value="HisKA"/>
    <property type="match status" value="1"/>
</dbReference>
<keyword evidence="3" id="KW-0597">Phosphoprotein</keyword>
<dbReference type="SUPFAM" id="SSF47384">
    <property type="entry name" value="Homodimeric domain of signal transducing histidine kinase"/>
    <property type="match status" value="1"/>
</dbReference>
<dbReference type="Gene3D" id="1.10.287.130">
    <property type="match status" value="1"/>
</dbReference>
<dbReference type="PROSITE" id="PS50109">
    <property type="entry name" value="HIS_KIN"/>
    <property type="match status" value="1"/>
</dbReference>
<reference evidence="11 12" key="1">
    <citation type="submission" date="2016-10" db="EMBL/GenBank/DDBJ databases">
        <authorList>
            <person name="de Groot N.N."/>
        </authorList>
    </citation>
    <scope>NUCLEOTIDE SEQUENCE [LARGE SCALE GENOMIC DNA]</scope>
    <source>
        <strain evidence="11 12">DSM 22489</strain>
    </source>
</reference>
<comment type="catalytic activity">
    <reaction evidence="1">
        <text>ATP + protein L-histidine = ADP + protein N-phospho-L-histidine.</text>
        <dbReference type="EC" id="2.7.13.3"/>
    </reaction>
</comment>
<dbReference type="AlphaFoldDB" id="A0A1H5UNI6"/>
<dbReference type="SUPFAM" id="SSF55874">
    <property type="entry name" value="ATPase domain of HSP90 chaperone/DNA topoisomerase II/histidine kinase"/>
    <property type="match status" value="1"/>
</dbReference>
<dbReference type="GO" id="GO:0005524">
    <property type="term" value="F:ATP binding"/>
    <property type="evidence" value="ECO:0007669"/>
    <property type="project" value="UniProtKB-KW"/>
</dbReference>
<keyword evidence="5" id="KW-0547">Nucleotide-binding</keyword>
<evidence type="ECO:0000256" key="3">
    <source>
        <dbReference type="ARBA" id="ARBA00022553"/>
    </source>
</evidence>
<dbReference type="Pfam" id="PF02518">
    <property type="entry name" value="HATPase_c"/>
    <property type="match status" value="1"/>
</dbReference>
<proteinExistence type="predicted"/>
<protein>
    <recommendedName>
        <fullName evidence="2">histidine kinase</fullName>
        <ecNumber evidence="2">2.7.13.3</ecNumber>
    </recommendedName>
</protein>
<evidence type="ECO:0000256" key="7">
    <source>
        <dbReference type="ARBA" id="ARBA00022840"/>
    </source>
</evidence>
<dbReference type="InterPro" id="IPR004358">
    <property type="entry name" value="Sig_transdc_His_kin-like_C"/>
</dbReference>
<dbReference type="InterPro" id="IPR005467">
    <property type="entry name" value="His_kinase_dom"/>
</dbReference>
<keyword evidence="7" id="KW-0067">ATP-binding</keyword>
<gene>
    <name evidence="11" type="ORF">SAMN05421819_1111</name>
</gene>
<dbReference type="EMBL" id="FNVA01000001">
    <property type="protein sequence ID" value="SEF76643.1"/>
    <property type="molecule type" value="Genomic_DNA"/>
</dbReference>
<feature type="domain" description="Histidine kinase" evidence="10">
    <location>
        <begin position="146"/>
        <end position="357"/>
    </location>
</feature>
<evidence type="ECO:0000256" key="1">
    <source>
        <dbReference type="ARBA" id="ARBA00000085"/>
    </source>
</evidence>
<feature type="coiled-coil region" evidence="9">
    <location>
        <begin position="164"/>
        <end position="191"/>
    </location>
</feature>
<dbReference type="Gene3D" id="3.30.565.10">
    <property type="entry name" value="Histidine kinase-like ATPase, C-terminal domain"/>
    <property type="match status" value="1"/>
</dbReference>
<keyword evidence="4" id="KW-0808">Transferase</keyword>
<dbReference type="InterPro" id="IPR036890">
    <property type="entry name" value="HATPase_C_sf"/>
</dbReference>
<accession>A0A1H5UNI6</accession>
<evidence type="ECO:0000256" key="6">
    <source>
        <dbReference type="ARBA" id="ARBA00022777"/>
    </source>
</evidence>
<evidence type="ECO:0000313" key="12">
    <source>
        <dbReference type="Proteomes" id="UP000236728"/>
    </source>
</evidence>
<dbReference type="SMART" id="SM00388">
    <property type="entry name" value="HisKA"/>
    <property type="match status" value="1"/>
</dbReference>
<evidence type="ECO:0000256" key="4">
    <source>
        <dbReference type="ARBA" id="ARBA00022679"/>
    </source>
</evidence>
<dbReference type="PRINTS" id="PR00344">
    <property type="entry name" value="BCTRLSENSOR"/>
</dbReference>
<keyword evidence="6 11" id="KW-0418">Kinase</keyword>
<dbReference type="CDD" id="cd00082">
    <property type="entry name" value="HisKA"/>
    <property type="match status" value="1"/>
</dbReference>
<dbReference type="EC" id="2.7.13.3" evidence="2"/>
<sequence length="357" mass="39529">MASFLDKLEKPCHVVGSIAELCHEIAAGAGAAIVTEEAFRGNSIDLLQPVLSRQPSWSDFPLLILVAGGRVTAESERLRTLRQPLGNVLLLERPLRPEILVSTLDMALRGRARQYQIRDQMQQFERAQEALRRSEKLAVTGRLAASIAHEINNPLEALTNLLYLVRTETHSEEAQRYLMEAEQELARVAEITKHTLRFYREPNQPTQVDLVEVVDSVLALYHSRLVAAKIVVEKEVRVSSLSILASPGELRQVIANIVGNALDAMRHGGILRLRLSVTTRNGNPKARLSIADTGHGIPPEILSTIFEPFITTKGETGTGLGLWVSDEIAKKNGWSMQVYSCTRMSRSGTVFSILMPT</sequence>
<dbReference type="GO" id="GO:0000155">
    <property type="term" value="F:phosphorelay sensor kinase activity"/>
    <property type="evidence" value="ECO:0007669"/>
    <property type="project" value="InterPro"/>
</dbReference>
<dbReference type="InterPro" id="IPR036097">
    <property type="entry name" value="HisK_dim/P_sf"/>
</dbReference>
<organism evidence="11 12">
    <name type="scientific">Bryocella elongata</name>
    <dbReference type="NCBI Taxonomy" id="863522"/>
    <lineage>
        <taxon>Bacteria</taxon>
        <taxon>Pseudomonadati</taxon>
        <taxon>Acidobacteriota</taxon>
        <taxon>Terriglobia</taxon>
        <taxon>Terriglobales</taxon>
        <taxon>Acidobacteriaceae</taxon>
        <taxon>Bryocella</taxon>
    </lineage>
</organism>
<dbReference type="Proteomes" id="UP000236728">
    <property type="component" value="Unassembled WGS sequence"/>
</dbReference>
<evidence type="ECO:0000256" key="5">
    <source>
        <dbReference type="ARBA" id="ARBA00022741"/>
    </source>
</evidence>
<dbReference type="PANTHER" id="PTHR43065">
    <property type="entry name" value="SENSOR HISTIDINE KINASE"/>
    <property type="match status" value="1"/>
</dbReference>
<dbReference type="PANTHER" id="PTHR43065:SF10">
    <property type="entry name" value="PEROXIDE STRESS-ACTIVATED HISTIDINE KINASE MAK3"/>
    <property type="match status" value="1"/>
</dbReference>
<evidence type="ECO:0000259" key="10">
    <source>
        <dbReference type="PROSITE" id="PS50109"/>
    </source>
</evidence>
<dbReference type="InterPro" id="IPR003661">
    <property type="entry name" value="HisK_dim/P_dom"/>
</dbReference>